<organism evidence="2 3">
    <name type="scientific">Devosia limi DSM 17137</name>
    <dbReference type="NCBI Taxonomy" id="1121477"/>
    <lineage>
        <taxon>Bacteria</taxon>
        <taxon>Pseudomonadati</taxon>
        <taxon>Pseudomonadota</taxon>
        <taxon>Alphaproteobacteria</taxon>
        <taxon>Hyphomicrobiales</taxon>
        <taxon>Devosiaceae</taxon>
        <taxon>Devosia</taxon>
    </lineage>
</organism>
<sequence>MSRRRSSWWVSPELKRRVRTWQRGESENASAAWPSVPPSSGGMGEGGSGIGRESGRVAAAQESAPALVGQAGSECEKVGLASPRDPGNDTDLAGPHRKADILDPQNAHVVGNDEVLRCQHGRAGIGRPLLHAQQQ</sequence>
<dbReference type="EMBL" id="LAJF01000064">
    <property type="protein sequence ID" value="KKB84807.1"/>
    <property type="molecule type" value="Genomic_DNA"/>
</dbReference>
<dbReference type="PATRIC" id="fig|1121477.3.peg.2971"/>
<feature type="region of interest" description="Disordered" evidence="1">
    <location>
        <begin position="1"/>
        <end position="100"/>
    </location>
</feature>
<evidence type="ECO:0000313" key="2">
    <source>
        <dbReference type="EMBL" id="KKB84807.1"/>
    </source>
</evidence>
<keyword evidence="3" id="KW-1185">Reference proteome</keyword>
<name>A0A0F5LT24_9HYPH</name>
<feature type="non-terminal residue" evidence="2">
    <location>
        <position position="135"/>
    </location>
</feature>
<gene>
    <name evidence="2" type="ORF">VW29_09360</name>
</gene>
<accession>A0A0F5LT24</accession>
<dbReference type="AlphaFoldDB" id="A0A0F5LT24"/>
<comment type="caution">
    <text evidence="2">The sequence shown here is derived from an EMBL/GenBank/DDBJ whole genome shotgun (WGS) entry which is preliminary data.</text>
</comment>
<protein>
    <submittedName>
        <fullName evidence="2">Uncharacterized protein</fullName>
    </submittedName>
</protein>
<proteinExistence type="predicted"/>
<feature type="compositionally biased region" description="Low complexity" evidence="1">
    <location>
        <begin position="29"/>
        <end position="40"/>
    </location>
</feature>
<evidence type="ECO:0000313" key="3">
    <source>
        <dbReference type="Proteomes" id="UP000033608"/>
    </source>
</evidence>
<reference evidence="2 3" key="1">
    <citation type="submission" date="2015-03" db="EMBL/GenBank/DDBJ databases">
        <authorList>
            <person name="Hassan Y.I."/>
            <person name="Lepp D."/>
            <person name="Zhou T."/>
        </authorList>
    </citation>
    <scope>NUCLEOTIDE SEQUENCE [LARGE SCALE GENOMIC DNA]</scope>
    <source>
        <strain evidence="2 3">DSM 17137</strain>
    </source>
</reference>
<dbReference type="Proteomes" id="UP000033608">
    <property type="component" value="Unassembled WGS sequence"/>
</dbReference>
<feature type="compositionally biased region" description="Gly residues" evidence="1">
    <location>
        <begin position="41"/>
        <end position="52"/>
    </location>
</feature>
<evidence type="ECO:0000256" key="1">
    <source>
        <dbReference type="SAM" id="MobiDB-lite"/>
    </source>
</evidence>